<dbReference type="RefSeq" id="WP_228053716.1">
    <property type="nucleotide sequence ID" value="NZ_BJHV01000001.1"/>
</dbReference>
<feature type="region of interest" description="Disordered" evidence="8">
    <location>
        <begin position="381"/>
        <end position="400"/>
    </location>
</feature>
<protein>
    <submittedName>
        <fullName evidence="9">Cytochrome P450</fullName>
    </submittedName>
</protein>
<proteinExistence type="inferred from homology"/>
<evidence type="ECO:0000313" key="9">
    <source>
        <dbReference type="EMBL" id="GDY48059.1"/>
    </source>
</evidence>
<feature type="region of interest" description="Disordered" evidence="8">
    <location>
        <begin position="67"/>
        <end position="96"/>
    </location>
</feature>
<keyword evidence="5 7" id="KW-0408">Iron</keyword>
<comment type="caution">
    <text evidence="9">The sequence shown here is derived from an EMBL/GenBank/DDBJ whole genome shotgun (WGS) entry which is preliminary data.</text>
</comment>
<keyword evidence="6 7" id="KW-0503">Monooxygenase</keyword>
<dbReference type="GO" id="GO:0016705">
    <property type="term" value="F:oxidoreductase activity, acting on paired donors, with incorporation or reduction of molecular oxygen"/>
    <property type="evidence" value="ECO:0007669"/>
    <property type="project" value="InterPro"/>
</dbReference>
<dbReference type="AlphaFoldDB" id="A0A4D4KQB0"/>
<dbReference type="PRINTS" id="PR00385">
    <property type="entry name" value="P450"/>
</dbReference>
<keyword evidence="3 7" id="KW-0479">Metal-binding</keyword>
<evidence type="ECO:0000256" key="5">
    <source>
        <dbReference type="ARBA" id="ARBA00023004"/>
    </source>
</evidence>
<dbReference type="GO" id="GO:0004497">
    <property type="term" value="F:monooxygenase activity"/>
    <property type="evidence" value="ECO:0007669"/>
    <property type="project" value="UniProtKB-KW"/>
</dbReference>
<keyword evidence="10" id="KW-1185">Reference proteome</keyword>
<dbReference type="Proteomes" id="UP000299290">
    <property type="component" value="Unassembled WGS sequence"/>
</dbReference>
<dbReference type="EMBL" id="BJHV01000001">
    <property type="protein sequence ID" value="GDY48059.1"/>
    <property type="molecule type" value="Genomic_DNA"/>
</dbReference>
<reference evidence="9 10" key="1">
    <citation type="journal article" date="2020" name="Int. J. Syst. Evol. Microbiol.">
        <title>Reclassification of Streptomyces castelarensis and Streptomyces sporoclivatus as later heterotypic synonyms of Streptomyces antimycoticus.</title>
        <authorList>
            <person name="Komaki H."/>
            <person name="Tamura T."/>
        </authorList>
    </citation>
    <scope>NUCLEOTIDE SEQUENCE [LARGE SCALE GENOMIC DNA]</scope>
    <source>
        <strain evidence="9 10">NBRC 12839</strain>
    </source>
</reference>
<keyword evidence="4 7" id="KW-0560">Oxidoreductase</keyword>
<evidence type="ECO:0000313" key="10">
    <source>
        <dbReference type="Proteomes" id="UP000299290"/>
    </source>
</evidence>
<evidence type="ECO:0000256" key="8">
    <source>
        <dbReference type="SAM" id="MobiDB-lite"/>
    </source>
</evidence>
<evidence type="ECO:0000256" key="1">
    <source>
        <dbReference type="ARBA" id="ARBA00010617"/>
    </source>
</evidence>
<dbReference type="PANTHER" id="PTHR46696">
    <property type="entry name" value="P450, PUTATIVE (EUROFUNG)-RELATED"/>
    <property type="match status" value="1"/>
</dbReference>
<dbReference type="InterPro" id="IPR036396">
    <property type="entry name" value="Cyt_P450_sf"/>
</dbReference>
<evidence type="ECO:0000256" key="6">
    <source>
        <dbReference type="ARBA" id="ARBA00023033"/>
    </source>
</evidence>
<organism evidence="9 10">
    <name type="scientific">Streptomyces antimycoticus</name>
    <dbReference type="NCBI Taxonomy" id="68175"/>
    <lineage>
        <taxon>Bacteria</taxon>
        <taxon>Bacillati</taxon>
        <taxon>Actinomycetota</taxon>
        <taxon>Actinomycetes</taxon>
        <taxon>Kitasatosporales</taxon>
        <taxon>Streptomycetaceae</taxon>
        <taxon>Streptomyces</taxon>
        <taxon>Streptomyces violaceusniger group</taxon>
    </lineage>
</organism>
<dbReference type="CDD" id="cd11031">
    <property type="entry name" value="Cyp158A-like"/>
    <property type="match status" value="1"/>
</dbReference>
<evidence type="ECO:0000256" key="7">
    <source>
        <dbReference type="RuleBase" id="RU000461"/>
    </source>
</evidence>
<dbReference type="FunFam" id="1.10.630.10:FF:000018">
    <property type="entry name" value="Cytochrome P450 monooxygenase"/>
    <property type="match status" value="1"/>
</dbReference>
<dbReference type="GO" id="GO:0020037">
    <property type="term" value="F:heme binding"/>
    <property type="evidence" value="ECO:0007669"/>
    <property type="project" value="InterPro"/>
</dbReference>
<dbReference type="Pfam" id="PF00067">
    <property type="entry name" value="p450"/>
    <property type="match status" value="1"/>
</dbReference>
<dbReference type="Gene3D" id="1.10.630.10">
    <property type="entry name" value="Cytochrome P450"/>
    <property type="match status" value="1"/>
</dbReference>
<keyword evidence="2 7" id="KW-0349">Heme</keyword>
<accession>A0A4D4KQB0</accession>
<evidence type="ECO:0000256" key="4">
    <source>
        <dbReference type="ARBA" id="ARBA00023002"/>
    </source>
</evidence>
<sequence>MTEAIPDYPFEQPNALEPPREWAETRATCPVAHVRMPSGDVVGLLTGYEEVRGLLTDPRFSRNLDRKGAARMSTTEDGGTFSRPSQGDADIKEGPGHRRWRRLLSRAFTVKKMEAWRPRIQEMADELVDAMVAEGSPADLRAAVALPLPVRVICALLGAPSEDQDKFARWSETLLTLTRYTQAEVDEAQAEFRAYASDLVERKRARPGDDLLSELTQITDSEDGRLSHDELIATVVGLLLAGHETTSNMILKMMAMLLSERERYETLRADPGLVPGVVEEALRLDALGGVGIPRFITEDTEVSGVPVGAGSTLFVNLHAANRDERKFPDPDRFDPRRENSAQHVAFGAGPHFCVGQTLARVELQVCLATFVRHLPELRLRERPGRPPHARGNLGGRLRGPVGHLVTVHGGPVSERRRAYGRGVPDRCR</sequence>
<dbReference type="InterPro" id="IPR002397">
    <property type="entry name" value="Cyt_P450_B"/>
</dbReference>
<dbReference type="PANTHER" id="PTHR46696:SF6">
    <property type="entry name" value="P450, PUTATIVE (EUROFUNG)-RELATED"/>
    <property type="match status" value="1"/>
</dbReference>
<evidence type="ECO:0000256" key="3">
    <source>
        <dbReference type="ARBA" id="ARBA00022723"/>
    </source>
</evidence>
<dbReference type="PROSITE" id="PS00086">
    <property type="entry name" value="CYTOCHROME_P450"/>
    <property type="match status" value="1"/>
</dbReference>
<gene>
    <name evidence="9" type="ORF">SANT12839_089410</name>
</gene>
<feature type="compositionally biased region" description="Polar residues" evidence="8">
    <location>
        <begin position="72"/>
        <end position="85"/>
    </location>
</feature>
<dbReference type="InterPro" id="IPR017972">
    <property type="entry name" value="Cyt_P450_CS"/>
</dbReference>
<dbReference type="InterPro" id="IPR001128">
    <property type="entry name" value="Cyt_P450"/>
</dbReference>
<name>A0A4D4KQB0_9ACTN</name>
<dbReference type="PRINTS" id="PR00359">
    <property type="entry name" value="BP450"/>
</dbReference>
<dbReference type="SUPFAM" id="SSF48264">
    <property type="entry name" value="Cytochrome P450"/>
    <property type="match status" value="1"/>
</dbReference>
<evidence type="ECO:0000256" key="2">
    <source>
        <dbReference type="ARBA" id="ARBA00022617"/>
    </source>
</evidence>
<comment type="similarity">
    <text evidence="1 7">Belongs to the cytochrome P450 family.</text>
</comment>
<dbReference type="GO" id="GO:0005506">
    <property type="term" value="F:iron ion binding"/>
    <property type="evidence" value="ECO:0007669"/>
    <property type="project" value="InterPro"/>
</dbReference>